<proteinExistence type="predicted"/>
<name>A0A1M5YQG1_9CLOT</name>
<feature type="domain" description="YknX-like beta-barrel" evidence="6">
    <location>
        <begin position="240"/>
        <end position="316"/>
    </location>
</feature>
<protein>
    <submittedName>
        <fullName evidence="7">HlyD family secretion protein</fullName>
    </submittedName>
</protein>
<dbReference type="PANTHER" id="PTHR32347:SF14">
    <property type="entry name" value="EFFLUX SYSTEM COMPONENT YKNX-RELATED"/>
    <property type="match status" value="1"/>
</dbReference>
<organism evidence="7 8">
    <name type="scientific">Clostridium intestinale DSM 6191</name>
    <dbReference type="NCBI Taxonomy" id="1121320"/>
    <lineage>
        <taxon>Bacteria</taxon>
        <taxon>Bacillati</taxon>
        <taxon>Bacillota</taxon>
        <taxon>Clostridia</taxon>
        <taxon>Eubacteriales</taxon>
        <taxon>Clostridiaceae</taxon>
        <taxon>Clostridium</taxon>
    </lineage>
</organism>
<dbReference type="GO" id="GO:0030313">
    <property type="term" value="C:cell envelope"/>
    <property type="evidence" value="ECO:0007669"/>
    <property type="project" value="UniProtKB-SubCell"/>
</dbReference>
<dbReference type="InterPro" id="IPR058637">
    <property type="entry name" value="YknX-like_C"/>
</dbReference>
<dbReference type="PANTHER" id="PTHR32347">
    <property type="entry name" value="EFFLUX SYSTEM COMPONENT YKNX-RELATED"/>
    <property type="match status" value="1"/>
</dbReference>
<dbReference type="Gene3D" id="2.40.50.100">
    <property type="match status" value="1"/>
</dbReference>
<evidence type="ECO:0000256" key="3">
    <source>
        <dbReference type="SAM" id="Coils"/>
    </source>
</evidence>
<gene>
    <name evidence="7" type="ORF">SAMN02745941_02227</name>
</gene>
<evidence type="ECO:0000256" key="1">
    <source>
        <dbReference type="ARBA" id="ARBA00004196"/>
    </source>
</evidence>
<dbReference type="Proteomes" id="UP000184241">
    <property type="component" value="Unassembled WGS sequence"/>
</dbReference>
<feature type="coiled-coil region" evidence="3">
    <location>
        <begin position="91"/>
        <end position="146"/>
    </location>
</feature>
<dbReference type="EMBL" id="FQXU01000006">
    <property type="protein sequence ID" value="SHI14088.1"/>
    <property type="molecule type" value="Genomic_DNA"/>
</dbReference>
<dbReference type="InterPro" id="IPR058639">
    <property type="entry name" value="BSH_YknX-like"/>
</dbReference>
<dbReference type="Gene3D" id="2.40.30.170">
    <property type="match status" value="1"/>
</dbReference>
<dbReference type="Pfam" id="PF25984">
    <property type="entry name" value="BSH_YknX"/>
    <property type="match status" value="1"/>
</dbReference>
<feature type="domain" description="YknX-like C-terminal permuted SH3-like" evidence="5">
    <location>
        <begin position="324"/>
        <end position="391"/>
    </location>
</feature>
<evidence type="ECO:0000313" key="8">
    <source>
        <dbReference type="Proteomes" id="UP000184241"/>
    </source>
</evidence>
<evidence type="ECO:0000256" key="2">
    <source>
        <dbReference type="ARBA" id="ARBA00023054"/>
    </source>
</evidence>
<dbReference type="RefSeq" id="WP_073019441.1">
    <property type="nucleotide sequence ID" value="NZ_FQXU01000006.1"/>
</dbReference>
<dbReference type="Pfam" id="PF25990">
    <property type="entry name" value="Beta-barrel_YknX"/>
    <property type="match status" value="1"/>
</dbReference>
<sequence length="391" mass="42163">MKKKVIAIIIAVVVVGGVFGLNRINRARNQGSTVKTSEVMQGDLQVYLSSTALVKSQEVKDYYGAQAKVTKVNVKVGDTVKKGDVLVTYDQQDLNTQVKQAEIQYNNALLQKQDLVNQNNDIKNKIAEYDKNIKEINAKIEKIKDDPFEIDSLQILNQDKATQEQKKAALAPISDTKLQQADNSISSAKLTLDNANSNLSKGVSSITADIDGVVTVVNVAEGAIGNIQQAAVTVQNVANLKVTLSLSRYDAAKVTIGQDAVIKNNGKEYKGKVSYISPTAEVAKTSTSGEANLSVDINITDVNPELKIGFEADVDILLNEAKDVIKVPTESLKTDKTGKSVIYIVEDNKAVEKEVTKGIQSDTEVQVEGVTTGAKVILNPTDTIKDGTVVK</sequence>
<dbReference type="AlphaFoldDB" id="A0A1M5YQG1"/>
<evidence type="ECO:0000259" key="5">
    <source>
        <dbReference type="Pfam" id="PF25989"/>
    </source>
</evidence>
<dbReference type="Gene3D" id="2.40.420.20">
    <property type="match status" value="1"/>
</dbReference>
<dbReference type="InterPro" id="IPR058636">
    <property type="entry name" value="Beta-barrel_YknX"/>
</dbReference>
<evidence type="ECO:0000259" key="4">
    <source>
        <dbReference type="Pfam" id="PF25984"/>
    </source>
</evidence>
<evidence type="ECO:0000259" key="6">
    <source>
        <dbReference type="Pfam" id="PF25990"/>
    </source>
</evidence>
<keyword evidence="2 3" id="KW-0175">Coiled coil</keyword>
<reference evidence="7 8" key="1">
    <citation type="submission" date="2016-11" db="EMBL/GenBank/DDBJ databases">
        <authorList>
            <person name="Jaros S."/>
            <person name="Januszkiewicz K."/>
            <person name="Wedrychowicz H."/>
        </authorList>
    </citation>
    <scope>NUCLEOTIDE SEQUENCE [LARGE SCALE GENOMIC DNA]</scope>
    <source>
        <strain evidence="7 8">DSM 6191</strain>
    </source>
</reference>
<dbReference type="InterPro" id="IPR050465">
    <property type="entry name" value="UPF0194_transport"/>
</dbReference>
<feature type="domain" description="YknX-like barrel-sandwich hybrid" evidence="4">
    <location>
        <begin position="67"/>
        <end position="223"/>
    </location>
</feature>
<dbReference type="Pfam" id="PF25989">
    <property type="entry name" value="YknX_C"/>
    <property type="match status" value="1"/>
</dbReference>
<comment type="subcellular location">
    <subcellularLocation>
        <location evidence="1">Cell envelope</location>
    </subcellularLocation>
</comment>
<accession>A0A1M5YQG1</accession>
<evidence type="ECO:0000313" key="7">
    <source>
        <dbReference type="EMBL" id="SHI14088.1"/>
    </source>
</evidence>